<evidence type="ECO:0000259" key="1">
    <source>
        <dbReference type="Pfam" id="PF01368"/>
    </source>
</evidence>
<feature type="domain" description="DDH" evidence="1">
    <location>
        <begin position="25"/>
        <end position="176"/>
    </location>
</feature>
<comment type="caution">
    <text evidence="2">The sequence shown here is derived from an EMBL/GenBank/DDBJ whole genome shotgun (WGS) entry which is preliminary data.</text>
</comment>
<dbReference type="EMBL" id="JAHOEI010000067">
    <property type="protein sequence ID" value="MBV3388709.1"/>
    <property type="molecule type" value="Genomic_DNA"/>
</dbReference>
<evidence type="ECO:0000313" key="2">
    <source>
        <dbReference type="EMBL" id="MBV3388709.1"/>
    </source>
</evidence>
<reference evidence="2" key="1">
    <citation type="submission" date="2021-06" db="EMBL/GenBank/DDBJ databases">
        <title>Collection of gut derived symbiotic bacterial strains cultured from healthy donors.</title>
        <authorList>
            <person name="Lin H."/>
            <person name="Littmann E."/>
            <person name="Pamer E.G."/>
        </authorList>
    </citation>
    <scope>NUCLEOTIDE SEQUENCE</scope>
    <source>
        <strain evidence="2">MSK.21.74</strain>
    </source>
</reference>
<organism evidence="2 3">
    <name type="scientific">Segatella copri</name>
    <dbReference type="NCBI Taxonomy" id="165179"/>
    <lineage>
        <taxon>Bacteria</taxon>
        <taxon>Pseudomonadati</taxon>
        <taxon>Bacteroidota</taxon>
        <taxon>Bacteroidia</taxon>
        <taxon>Bacteroidales</taxon>
        <taxon>Prevotellaceae</taxon>
        <taxon>Segatella</taxon>
    </lineage>
</organism>
<accession>A0AAW4NAZ0</accession>
<dbReference type="PANTHER" id="PTHR47618">
    <property type="entry name" value="BIFUNCTIONAL OLIGORIBONUCLEASE AND PAP PHOSPHATASE NRNA"/>
    <property type="match status" value="1"/>
</dbReference>
<sequence length="346" mass="38614">MDININILTDQEAAILRETIAASHRIVVCAHKSPDGDAIGSSLGWAGYLRSLGKKVDICVPDMVPDSISWLPGAAGILRYDRQPEQVQQAFDEADLICCVDFSSEGRLDEMDHVLLGCKTQRVIIDHHLSPNLEAKLLVSQPHASSASDLVFRVVWQLGGFPQMDQTWATCIYCGMMTDTGGFTYNSTQPYIYYIICLLLTKNIDKDKIYRNVFNNARIPAVRFRGYLMNEKLQVVEGLHASFYTVTRKELKKYDFIKGDLEGLVNVPLTIKGHKLSISLREDTDIDNRILVSLRSVDDFPCNKMAAEFFNGGGHRNASGGKLLCSMQEAEQIALKAILAYADMLK</sequence>
<dbReference type="Pfam" id="PF01368">
    <property type="entry name" value="DHH"/>
    <property type="match status" value="1"/>
</dbReference>
<name>A0AAW4NAZ0_9BACT</name>
<dbReference type="InterPro" id="IPR051319">
    <property type="entry name" value="Oligoribo/pAp-PDE_c-di-AMP_PDE"/>
</dbReference>
<dbReference type="InterPro" id="IPR001667">
    <property type="entry name" value="DDH_dom"/>
</dbReference>
<gene>
    <name evidence="2" type="ORF">KSW82_13290</name>
</gene>
<proteinExistence type="predicted"/>
<dbReference type="PANTHER" id="PTHR47618:SF1">
    <property type="entry name" value="BIFUNCTIONAL OLIGORIBONUCLEASE AND PAP PHOSPHATASE NRNA"/>
    <property type="match status" value="1"/>
</dbReference>
<dbReference type="AlphaFoldDB" id="A0AAW4NAZ0"/>
<protein>
    <submittedName>
        <fullName evidence="2">DHH family phosphoesterase</fullName>
    </submittedName>
</protein>
<evidence type="ECO:0000313" key="3">
    <source>
        <dbReference type="Proteomes" id="UP001196765"/>
    </source>
</evidence>
<dbReference type="Proteomes" id="UP001196765">
    <property type="component" value="Unassembled WGS sequence"/>
</dbReference>